<dbReference type="PANTHER" id="PTHR31438:SF1">
    <property type="entry name" value="LYSINE N-ACYLTRANSFERASE C17G9.06C-RELATED"/>
    <property type="match status" value="1"/>
</dbReference>
<evidence type="ECO:0000256" key="5">
    <source>
        <dbReference type="ARBA" id="ARBA00031122"/>
    </source>
</evidence>
<dbReference type="SUPFAM" id="SSF55729">
    <property type="entry name" value="Acyl-CoA N-acyltransferases (Nat)"/>
    <property type="match status" value="1"/>
</dbReference>
<evidence type="ECO:0000259" key="6">
    <source>
        <dbReference type="PROSITE" id="PS51186"/>
    </source>
</evidence>
<keyword evidence="8" id="KW-1185">Reference proteome</keyword>
<dbReference type="InterPro" id="IPR016181">
    <property type="entry name" value="Acyl_CoA_acyltransferase"/>
</dbReference>
<protein>
    <recommendedName>
        <fullName evidence="3">Lysine N-acyltransferase MbtK</fullName>
    </recommendedName>
    <alternativeName>
        <fullName evidence="5">Mycobactin synthase protein K</fullName>
    </alternativeName>
</protein>
<dbReference type="AlphaFoldDB" id="A0A6I2M757"/>
<evidence type="ECO:0000256" key="1">
    <source>
        <dbReference type="ARBA" id="ARBA00003818"/>
    </source>
</evidence>
<dbReference type="GO" id="GO:0016410">
    <property type="term" value="F:N-acyltransferase activity"/>
    <property type="evidence" value="ECO:0007669"/>
    <property type="project" value="TreeGrafter"/>
</dbReference>
<evidence type="ECO:0000313" key="8">
    <source>
        <dbReference type="Proteomes" id="UP000441585"/>
    </source>
</evidence>
<organism evidence="7 8">
    <name type="scientific">Metabacillus idriensis</name>
    <dbReference type="NCBI Taxonomy" id="324768"/>
    <lineage>
        <taxon>Bacteria</taxon>
        <taxon>Bacillati</taxon>
        <taxon>Bacillota</taxon>
        <taxon>Bacilli</taxon>
        <taxon>Bacillales</taxon>
        <taxon>Bacillaceae</taxon>
        <taxon>Metabacillus</taxon>
    </lineage>
</organism>
<name>A0A6I2M757_9BACI</name>
<evidence type="ECO:0000313" key="7">
    <source>
        <dbReference type="EMBL" id="MRX53958.1"/>
    </source>
</evidence>
<sequence>MNQLETGLSITFRKAEFEHDAAMLHKWHHEPHVIPYWNQDFPFSKYTKHLKKLLADDHQTLWIGHLDSVAMSYWETYWAKDDIIGDYYEAETYDQGVHLLIGDPSYLGKGLSLPMLHEIMKQMFTDKRTQRIVAEPDSRNKKMIHVFKKCGFFPQKEIQLPDKKALFMICEREDFEWGPENGL</sequence>
<dbReference type="Pfam" id="PF13523">
    <property type="entry name" value="Acetyltransf_8"/>
    <property type="match status" value="1"/>
</dbReference>
<comment type="pathway">
    <text evidence="2">Siderophore biosynthesis.</text>
</comment>
<dbReference type="GO" id="GO:0019290">
    <property type="term" value="P:siderophore biosynthetic process"/>
    <property type="evidence" value="ECO:0007669"/>
    <property type="project" value="InterPro"/>
</dbReference>
<dbReference type="Proteomes" id="UP000441585">
    <property type="component" value="Unassembled WGS sequence"/>
</dbReference>
<keyword evidence="4" id="KW-0046">Antibiotic resistance</keyword>
<keyword evidence="7" id="KW-0808">Transferase</keyword>
<dbReference type="SMART" id="SM01006">
    <property type="entry name" value="AlcB"/>
    <property type="match status" value="1"/>
</dbReference>
<comment type="function">
    <text evidence="1">Acyltransferase required for the direct transfer of medium- to long-chain fatty acyl moieties from a carrier protein (MbtL) on to the epsilon-amino group of lysine residue in the mycobactin core.</text>
</comment>
<dbReference type="EMBL" id="WKKF01000001">
    <property type="protein sequence ID" value="MRX53958.1"/>
    <property type="molecule type" value="Genomic_DNA"/>
</dbReference>
<proteinExistence type="predicted"/>
<feature type="domain" description="N-acetyltransferase" evidence="6">
    <location>
        <begin position="10"/>
        <end position="173"/>
    </location>
</feature>
<evidence type="ECO:0000256" key="2">
    <source>
        <dbReference type="ARBA" id="ARBA00004924"/>
    </source>
</evidence>
<dbReference type="InterPro" id="IPR000182">
    <property type="entry name" value="GNAT_dom"/>
</dbReference>
<dbReference type="PROSITE" id="PS51186">
    <property type="entry name" value="GNAT"/>
    <property type="match status" value="1"/>
</dbReference>
<accession>A0A6I2M757</accession>
<dbReference type="GO" id="GO:0046677">
    <property type="term" value="P:response to antibiotic"/>
    <property type="evidence" value="ECO:0007669"/>
    <property type="project" value="UniProtKB-KW"/>
</dbReference>
<dbReference type="Gene3D" id="3.40.630.30">
    <property type="match status" value="1"/>
</dbReference>
<reference evidence="7 8" key="1">
    <citation type="submission" date="2019-11" db="EMBL/GenBank/DDBJ databases">
        <title>Bacillus idriensis genome.</title>
        <authorList>
            <person name="Konopka E.N."/>
            <person name="Newman J.D."/>
        </authorList>
    </citation>
    <scope>NUCLEOTIDE SEQUENCE [LARGE SCALE GENOMIC DNA]</scope>
    <source>
        <strain evidence="7 8">DSM 19097</strain>
    </source>
</reference>
<dbReference type="RefSeq" id="WP_154318266.1">
    <property type="nucleotide sequence ID" value="NZ_CAJGAA010000001.1"/>
</dbReference>
<comment type="caution">
    <text evidence="7">The sequence shown here is derived from an EMBL/GenBank/DDBJ whole genome shotgun (WGS) entry which is preliminary data.</text>
</comment>
<gene>
    <name evidence="7" type="ORF">GJU41_08225</name>
</gene>
<dbReference type="PANTHER" id="PTHR31438">
    <property type="entry name" value="LYSINE N-ACYLTRANSFERASE C17G9.06C-RELATED"/>
    <property type="match status" value="1"/>
</dbReference>
<dbReference type="InterPro" id="IPR019432">
    <property type="entry name" value="Acyltransferase_MbtK/IucB-like"/>
</dbReference>
<evidence type="ECO:0000256" key="3">
    <source>
        <dbReference type="ARBA" id="ARBA00020586"/>
    </source>
</evidence>
<evidence type="ECO:0000256" key="4">
    <source>
        <dbReference type="ARBA" id="ARBA00023251"/>
    </source>
</evidence>